<dbReference type="PROSITE" id="PS52016">
    <property type="entry name" value="TONB_DEPENDENT_REC_3"/>
    <property type="match status" value="1"/>
</dbReference>
<dbReference type="EMBL" id="JACIER010000001">
    <property type="protein sequence ID" value="MBB4042442.1"/>
    <property type="molecule type" value="Genomic_DNA"/>
</dbReference>
<dbReference type="Pfam" id="PF00593">
    <property type="entry name" value="TonB_dep_Rec_b-barrel"/>
    <property type="match status" value="1"/>
</dbReference>
<dbReference type="AlphaFoldDB" id="A0A840D1R4"/>
<dbReference type="GO" id="GO:0044718">
    <property type="term" value="P:siderophore transmembrane transport"/>
    <property type="evidence" value="ECO:0007669"/>
    <property type="project" value="TreeGrafter"/>
</dbReference>
<evidence type="ECO:0000256" key="3">
    <source>
        <dbReference type="ARBA" id="ARBA00022452"/>
    </source>
</evidence>
<evidence type="ECO:0000256" key="11">
    <source>
        <dbReference type="RuleBase" id="RU003357"/>
    </source>
</evidence>
<evidence type="ECO:0000256" key="10">
    <source>
        <dbReference type="PROSITE-ProRule" id="PRU01360"/>
    </source>
</evidence>
<dbReference type="Pfam" id="PF07715">
    <property type="entry name" value="Plug"/>
    <property type="match status" value="1"/>
</dbReference>
<evidence type="ECO:0000256" key="5">
    <source>
        <dbReference type="ARBA" id="ARBA00022729"/>
    </source>
</evidence>
<dbReference type="GO" id="GO:0009279">
    <property type="term" value="C:cell outer membrane"/>
    <property type="evidence" value="ECO:0007669"/>
    <property type="project" value="UniProtKB-SubCell"/>
</dbReference>
<evidence type="ECO:0000256" key="2">
    <source>
        <dbReference type="ARBA" id="ARBA00022448"/>
    </source>
</evidence>
<dbReference type="PANTHER" id="PTHR30069:SF29">
    <property type="entry name" value="HEMOGLOBIN AND HEMOGLOBIN-HAPTOGLOBIN-BINDING PROTEIN 1-RELATED"/>
    <property type="match status" value="1"/>
</dbReference>
<dbReference type="InterPro" id="IPR037066">
    <property type="entry name" value="Plug_dom_sf"/>
</dbReference>
<dbReference type="Proteomes" id="UP000560658">
    <property type="component" value="Unassembled WGS sequence"/>
</dbReference>
<evidence type="ECO:0000256" key="7">
    <source>
        <dbReference type="ARBA" id="ARBA00023136"/>
    </source>
</evidence>
<keyword evidence="5" id="KW-0732">Signal</keyword>
<evidence type="ECO:0000259" key="12">
    <source>
        <dbReference type="Pfam" id="PF00593"/>
    </source>
</evidence>
<feature type="domain" description="TonB-dependent receptor-like beta-barrel" evidence="12">
    <location>
        <begin position="170"/>
        <end position="643"/>
    </location>
</feature>
<reference evidence="14" key="1">
    <citation type="submission" date="2020-08" db="EMBL/GenBank/DDBJ databases">
        <title>Genomic Encyclopedia of Type Strains, Phase IV (KMG-IV): sequencing the most valuable type-strain genomes for metagenomic binning, comparative biology and taxonomic classification.</title>
        <authorList>
            <person name="Goeker M."/>
        </authorList>
    </citation>
    <scope>NUCLEOTIDE SEQUENCE [LARGE SCALE GENOMIC DNA]</scope>
    <source>
        <strain evidence="14">DSM 105720</strain>
    </source>
</reference>
<gene>
    <name evidence="14" type="ORF">GGR06_000201</name>
</gene>
<evidence type="ECO:0000259" key="13">
    <source>
        <dbReference type="Pfam" id="PF07715"/>
    </source>
</evidence>
<evidence type="ECO:0000313" key="15">
    <source>
        <dbReference type="Proteomes" id="UP000560658"/>
    </source>
</evidence>
<evidence type="ECO:0000256" key="9">
    <source>
        <dbReference type="ARBA" id="ARBA00023237"/>
    </source>
</evidence>
<dbReference type="RefSeq" id="WP_183207534.1">
    <property type="nucleotide sequence ID" value="NZ_JACIER010000001.1"/>
</dbReference>
<comment type="subcellular location">
    <subcellularLocation>
        <location evidence="1 10">Cell outer membrane</location>
        <topology evidence="1 10">Multi-pass membrane protein</topology>
    </subcellularLocation>
</comment>
<feature type="domain" description="TonB-dependent receptor plug" evidence="13">
    <location>
        <begin position="46"/>
        <end position="150"/>
    </location>
</feature>
<dbReference type="Gene3D" id="2.170.130.10">
    <property type="entry name" value="TonB-dependent receptor, plug domain"/>
    <property type="match status" value="1"/>
</dbReference>
<keyword evidence="8 14" id="KW-0675">Receptor</keyword>
<keyword evidence="9 10" id="KW-0998">Cell outer membrane</keyword>
<comment type="similarity">
    <text evidence="10 11">Belongs to the TonB-dependent receptor family.</text>
</comment>
<dbReference type="InterPro" id="IPR036942">
    <property type="entry name" value="Beta-barrel_TonB_sf"/>
</dbReference>
<evidence type="ECO:0000256" key="1">
    <source>
        <dbReference type="ARBA" id="ARBA00004571"/>
    </source>
</evidence>
<comment type="caution">
    <text evidence="14">The sequence shown here is derived from an EMBL/GenBank/DDBJ whole genome shotgun (WGS) entry which is preliminary data.</text>
</comment>
<dbReference type="InterPro" id="IPR000531">
    <property type="entry name" value="Beta-barrel_TonB"/>
</dbReference>
<dbReference type="Gene3D" id="2.40.170.20">
    <property type="entry name" value="TonB-dependent receptor, beta-barrel domain"/>
    <property type="match status" value="1"/>
</dbReference>
<keyword evidence="4 10" id="KW-0812">Transmembrane</keyword>
<dbReference type="InterPro" id="IPR012910">
    <property type="entry name" value="Plug_dom"/>
</dbReference>
<keyword evidence="6 11" id="KW-0798">TonB box</keyword>
<evidence type="ECO:0000256" key="4">
    <source>
        <dbReference type="ARBA" id="ARBA00022692"/>
    </source>
</evidence>
<keyword evidence="15" id="KW-1185">Reference proteome</keyword>
<accession>A0A840D1R4</accession>
<sequence length="676" mass="77786">MSMITKIRISIAFLLCWVLTLQGQDKKVAWQLRLDTVTIVGKRPFRDIGATKTVLDTLVLRENIANSLADVLSQSTSIFIKSYGRGTMATASFRGTAPSHTQVLWNGMSINSPMLGQVDFSLIPSYFIDDMSLWHGASSVNVSGSGLGGAITLGTGPERKKGFDLHFVQGISSYRTFDDFLRFSYAGEKWQSSTRLYFAKSKNEFSYTNYDKAQLNEDGSYNPEYEKSTNKNCQYQDFHLMQELYYDRKDGNKFSLTAWLMNSDRGVPMLTSDQREEANYKTRQEETTFRAVGGWDRTAEKLKASGKLGYTYTHMQYKYDSRVGEEQLNRMQNASSYVYSGFMSGNVEYIPSEKWMIGANLNGTFNYADTWESVDKVGYIESRPEISALATVRYRPWSRVGLAADLRGMYYNKFTPLIPAAFLDVTLWPRYGLMFKASIARNYRYPTLNDLYFQPGGNPNLAPEKGFTYDTGLEFTLKSDELFTLKGEATVFDSHIDDWILWIPTTKGYWTPRNVKQVHSYGLELKGKASLRLGEWTLWMDANWTHTKAINKSEPVSSEDKSTGKQLVYIPEYSSALMTQVSWKDFFFIYKYNYYSQRYTTSSNEMYTKRDQLGAYYMNDVSLEKRFKWKQTGVSVKFSVYNLFNEEYISVLSRPMPRRNYGFTVSINPRWGHKSN</sequence>
<evidence type="ECO:0000256" key="6">
    <source>
        <dbReference type="ARBA" id="ARBA00023077"/>
    </source>
</evidence>
<dbReference type="SUPFAM" id="SSF56935">
    <property type="entry name" value="Porins"/>
    <property type="match status" value="1"/>
</dbReference>
<proteinExistence type="inferred from homology"/>
<name>A0A840D1R4_9BACE</name>
<evidence type="ECO:0000313" key="14">
    <source>
        <dbReference type="EMBL" id="MBB4042442.1"/>
    </source>
</evidence>
<keyword evidence="7 10" id="KW-0472">Membrane</keyword>
<dbReference type="GO" id="GO:0015344">
    <property type="term" value="F:siderophore uptake transmembrane transporter activity"/>
    <property type="evidence" value="ECO:0007669"/>
    <property type="project" value="TreeGrafter"/>
</dbReference>
<dbReference type="PANTHER" id="PTHR30069">
    <property type="entry name" value="TONB-DEPENDENT OUTER MEMBRANE RECEPTOR"/>
    <property type="match status" value="1"/>
</dbReference>
<evidence type="ECO:0000256" key="8">
    <source>
        <dbReference type="ARBA" id="ARBA00023170"/>
    </source>
</evidence>
<organism evidence="14 15">
    <name type="scientific">Bacteroides reticulotermitis</name>
    <dbReference type="NCBI Taxonomy" id="1133319"/>
    <lineage>
        <taxon>Bacteria</taxon>
        <taxon>Pseudomonadati</taxon>
        <taxon>Bacteroidota</taxon>
        <taxon>Bacteroidia</taxon>
        <taxon>Bacteroidales</taxon>
        <taxon>Bacteroidaceae</taxon>
        <taxon>Bacteroides</taxon>
    </lineage>
</organism>
<dbReference type="InterPro" id="IPR039426">
    <property type="entry name" value="TonB-dep_rcpt-like"/>
</dbReference>
<keyword evidence="2 10" id="KW-0813">Transport</keyword>
<keyword evidence="3 10" id="KW-1134">Transmembrane beta strand</keyword>
<protein>
    <submittedName>
        <fullName evidence="14">Iron complex outermembrane receptor protein</fullName>
    </submittedName>
</protein>